<feature type="coiled-coil region" evidence="1">
    <location>
        <begin position="23"/>
        <end position="50"/>
    </location>
</feature>
<gene>
    <name evidence="2" type="ORF">PPIS_b0644</name>
</gene>
<evidence type="ECO:0000313" key="2">
    <source>
        <dbReference type="EMBL" id="ATD09763.1"/>
    </source>
</evidence>
<name>A0ABM6NLS6_PSEO7</name>
<accession>A0ABM6NLS6</accession>
<protein>
    <submittedName>
        <fullName evidence="2">Uncharacterized protein</fullName>
    </submittedName>
</protein>
<dbReference type="EMBL" id="CP011925">
    <property type="protein sequence ID" value="ATD09763.1"/>
    <property type="molecule type" value="Genomic_DNA"/>
</dbReference>
<sequence>MRYLTAIGTFLLAAYSIYLNTVISDLEFERDNLEERIAALSSNIKASDNLKPHLQEVAISKPKPNGKFADENSTNQYTEIKTPKESEERTITPSNDKGFNEQSVDETWAFEFSDQIHYFFMENNILNKLRVTNIDCRETACRVDIYINKDEPIETATAIGKIFGSDKRWQDHPFYFNSTPEDGVIQVEINRYK</sequence>
<proteinExistence type="predicted"/>
<evidence type="ECO:0000313" key="3">
    <source>
        <dbReference type="Proteomes" id="UP000016521"/>
    </source>
</evidence>
<keyword evidence="1" id="KW-0175">Coiled coil</keyword>
<dbReference type="RefSeq" id="WP_010369629.1">
    <property type="nucleotide sequence ID" value="NZ_CP011925.1"/>
</dbReference>
<reference evidence="2 3" key="1">
    <citation type="submission" date="2015-06" db="EMBL/GenBank/DDBJ databases">
        <authorList>
            <person name="Xie B.-B."/>
            <person name="Rong J.-C."/>
            <person name="Qin Q.-L."/>
            <person name="Zhang Y.-Z."/>
        </authorList>
    </citation>
    <scope>NUCLEOTIDE SEQUENCE [LARGE SCALE GENOMIC DNA]</scope>
    <source>
        <strain evidence="2 3">JCM 20779</strain>
    </source>
</reference>
<organism evidence="2 3">
    <name type="scientific">Pseudoalteromonas piscicida</name>
    <dbReference type="NCBI Taxonomy" id="43662"/>
    <lineage>
        <taxon>Bacteria</taxon>
        <taxon>Pseudomonadati</taxon>
        <taxon>Pseudomonadota</taxon>
        <taxon>Gammaproteobacteria</taxon>
        <taxon>Alteromonadales</taxon>
        <taxon>Pseudoalteromonadaceae</taxon>
        <taxon>Pseudoalteromonas</taxon>
    </lineage>
</organism>
<dbReference type="Proteomes" id="UP000016521">
    <property type="component" value="Chromosome II"/>
</dbReference>
<keyword evidence="3" id="KW-1185">Reference proteome</keyword>
<evidence type="ECO:0000256" key="1">
    <source>
        <dbReference type="SAM" id="Coils"/>
    </source>
</evidence>